<dbReference type="Gene3D" id="1.10.8.350">
    <property type="entry name" value="Bacterial muramidase"/>
    <property type="match status" value="1"/>
</dbReference>
<evidence type="ECO:0000259" key="2">
    <source>
        <dbReference type="Pfam" id="PF01471"/>
    </source>
</evidence>
<dbReference type="Proteomes" id="UP000600449">
    <property type="component" value="Unassembled WGS sequence"/>
</dbReference>
<dbReference type="Pfam" id="PF01471">
    <property type="entry name" value="PG_binding_1"/>
    <property type="match status" value="1"/>
</dbReference>
<dbReference type="FunFam" id="1.10.8.350:FF:000001">
    <property type="entry name" value="Lytic murein transglycosylase B"/>
    <property type="match status" value="1"/>
</dbReference>
<dbReference type="InterPro" id="IPR002477">
    <property type="entry name" value="Peptidoglycan-bd-like"/>
</dbReference>
<dbReference type="GO" id="GO:0008933">
    <property type="term" value="F:peptidoglycan lytic transglycosylase activity"/>
    <property type="evidence" value="ECO:0007669"/>
    <property type="project" value="TreeGrafter"/>
</dbReference>
<evidence type="ECO:0000313" key="5">
    <source>
        <dbReference type="Proteomes" id="UP000600449"/>
    </source>
</evidence>
<dbReference type="InterPro" id="IPR023346">
    <property type="entry name" value="Lysozyme-like_dom_sf"/>
</dbReference>
<evidence type="ECO:0000259" key="3">
    <source>
        <dbReference type="Pfam" id="PF13406"/>
    </source>
</evidence>
<organism evidence="4 5">
    <name type="scientific">Salinarimonas ramus</name>
    <dbReference type="NCBI Taxonomy" id="690164"/>
    <lineage>
        <taxon>Bacteria</taxon>
        <taxon>Pseudomonadati</taxon>
        <taxon>Pseudomonadota</taxon>
        <taxon>Alphaproteobacteria</taxon>
        <taxon>Hyphomicrobiales</taxon>
        <taxon>Salinarimonadaceae</taxon>
        <taxon>Salinarimonas</taxon>
    </lineage>
</organism>
<accession>A0A917QCX0</accession>
<dbReference type="AlphaFoldDB" id="A0A917QCX0"/>
<keyword evidence="1" id="KW-0732">Signal</keyword>
<name>A0A917QCX0_9HYPH</name>
<evidence type="ECO:0000256" key="1">
    <source>
        <dbReference type="SAM" id="SignalP"/>
    </source>
</evidence>
<feature type="domain" description="Transglycosylase SLT" evidence="3">
    <location>
        <begin position="39"/>
        <end position="328"/>
    </location>
</feature>
<protein>
    <submittedName>
        <fullName evidence="4">Lytic transglycosylase</fullName>
    </submittedName>
</protein>
<dbReference type="Gene3D" id="1.10.101.10">
    <property type="entry name" value="PGBD-like superfamily/PGBD"/>
    <property type="match status" value="1"/>
</dbReference>
<feature type="domain" description="Peptidoglycan binding-like" evidence="2">
    <location>
        <begin position="349"/>
        <end position="404"/>
    </location>
</feature>
<dbReference type="CDD" id="cd13399">
    <property type="entry name" value="Slt35-like"/>
    <property type="match status" value="1"/>
</dbReference>
<dbReference type="GO" id="GO:0009253">
    <property type="term" value="P:peptidoglycan catabolic process"/>
    <property type="evidence" value="ECO:0007669"/>
    <property type="project" value="TreeGrafter"/>
</dbReference>
<dbReference type="PANTHER" id="PTHR30163:SF10">
    <property type="entry name" value="TRANSGLYCOLASE-RELATED"/>
    <property type="match status" value="1"/>
</dbReference>
<reference evidence="4 5" key="1">
    <citation type="journal article" date="2014" name="Int. J. Syst. Evol. Microbiol.">
        <title>Complete genome sequence of Corynebacterium casei LMG S-19264T (=DSM 44701T), isolated from a smear-ripened cheese.</title>
        <authorList>
            <consortium name="US DOE Joint Genome Institute (JGI-PGF)"/>
            <person name="Walter F."/>
            <person name="Albersmeier A."/>
            <person name="Kalinowski J."/>
            <person name="Ruckert C."/>
        </authorList>
    </citation>
    <scope>NUCLEOTIDE SEQUENCE [LARGE SCALE GENOMIC DNA]</scope>
    <source>
        <strain evidence="4 5">CGMCC 1.9161</strain>
    </source>
</reference>
<dbReference type="InterPro" id="IPR011970">
    <property type="entry name" value="MltB_2"/>
</dbReference>
<sequence length="408" mass="44726">MTRRIAPQRARRALIAFALAAAAGATALPGPAAAQAQYRSCLSELRDQASRNNVSAATFDRALAGVEPDMSLLELLDRQPEFRTAIWDYIGGLVDEERVEDGRRAMAQYPNALAVAEERWGVDRHVIAAIWGVESNYGRNMGKRPLLQSLSTLACFGRRQSFFRGELFATLQILERGEIPVEQLTGSWAGAFGQTQFIPSTYQRIAVDFDGDGRRDIVGSTVDALGSTANYLARSNWQAGEPWGYEVRLPAGFSESRTGRRNKRALSDFASMGVTRIDGSRLTGPSQAAILAPSGTNGPAWIVFRNFDAIYSYNQAESYALAIALLSDRLAGRPGIQTPWPTNDPPLSREERREVQVQLLRRGYAIGEVDGIIGSKTREAIQDMQRRMGQEPTGRAGKLFLDALRAGG</sequence>
<evidence type="ECO:0000313" key="4">
    <source>
        <dbReference type="EMBL" id="GGK44220.1"/>
    </source>
</evidence>
<dbReference type="PROSITE" id="PS51318">
    <property type="entry name" value="TAT"/>
    <property type="match status" value="1"/>
</dbReference>
<dbReference type="PANTHER" id="PTHR30163">
    <property type="entry name" value="MEMBRANE-BOUND LYTIC MUREIN TRANSGLYCOSYLASE B"/>
    <property type="match status" value="1"/>
</dbReference>
<dbReference type="InterPro" id="IPR036366">
    <property type="entry name" value="PGBDSf"/>
</dbReference>
<dbReference type="Gene3D" id="1.10.530.10">
    <property type="match status" value="1"/>
</dbReference>
<dbReference type="InterPro" id="IPR006311">
    <property type="entry name" value="TAT_signal"/>
</dbReference>
<dbReference type="RefSeq" id="WP_210317658.1">
    <property type="nucleotide sequence ID" value="NZ_BMMF01000010.1"/>
</dbReference>
<dbReference type="EMBL" id="BMMF01000010">
    <property type="protein sequence ID" value="GGK44220.1"/>
    <property type="molecule type" value="Genomic_DNA"/>
</dbReference>
<dbReference type="Pfam" id="PF13406">
    <property type="entry name" value="SLT_2"/>
    <property type="match status" value="1"/>
</dbReference>
<gene>
    <name evidence="4" type="ORF">GCM10011322_34190</name>
</gene>
<dbReference type="SUPFAM" id="SSF53955">
    <property type="entry name" value="Lysozyme-like"/>
    <property type="match status" value="1"/>
</dbReference>
<proteinExistence type="predicted"/>
<keyword evidence="5" id="KW-1185">Reference proteome</keyword>
<dbReference type="InterPro" id="IPR036365">
    <property type="entry name" value="PGBD-like_sf"/>
</dbReference>
<feature type="signal peptide" evidence="1">
    <location>
        <begin position="1"/>
        <end position="27"/>
    </location>
</feature>
<dbReference type="InterPro" id="IPR043426">
    <property type="entry name" value="MltB-like"/>
</dbReference>
<dbReference type="NCBIfam" id="TIGR02283">
    <property type="entry name" value="MltB_2"/>
    <property type="match status" value="1"/>
</dbReference>
<feature type="chain" id="PRO_5037019042" evidence="1">
    <location>
        <begin position="28"/>
        <end position="408"/>
    </location>
</feature>
<dbReference type="InterPro" id="IPR031304">
    <property type="entry name" value="SLT_2"/>
</dbReference>
<dbReference type="SUPFAM" id="SSF47090">
    <property type="entry name" value="PGBD-like"/>
    <property type="match status" value="1"/>
</dbReference>
<comment type="caution">
    <text evidence="4">The sequence shown here is derived from an EMBL/GenBank/DDBJ whole genome shotgun (WGS) entry which is preliminary data.</text>
</comment>